<dbReference type="AlphaFoldDB" id="A0A644XYZ4"/>
<sequence length="170" mass="17929">MPGNDPGSSGKLLKSNGAATAPTWISAVTPDNIYTVESTSSLAISSSTFTVIPGESITVTGLNPGDRVLIWFSGNMYISGADYNIVDVALHINGTMAVVGGFVRTAIDWDYAEVSWQNYSSIARYNVTAAGDYTFDVRARATLGVGSTIYIGGNSTEAAESVLQVFVLRN</sequence>
<organism evidence="1">
    <name type="scientific">bioreactor metagenome</name>
    <dbReference type="NCBI Taxonomy" id="1076179"/>
    <lineage>
        <taxon>unclassified sequences</taxon>
        <taxon>metagenomes</taxon>
        <taxon>ecological metagenomes</taxon>
    </lineage>
</organism>
<evidence type="ECO:0000313" key="1">
    <source>
        <dbReference type="EMBL" id="MPM21329.1"/>
    </source>
</evidence>
<proteinExistence type="predicted"/>
<reference evidence="1" key="1">
    <citation type="submission" date="2019-08" db="EMBL/GenBank/DDBJ databases">
        <authorList>
            <person name="Kucharzyk K."/>
            <person name="Murdoch R.W."/>
            <person name="Higgins S."/>
            <person name="Loffler F."/>
        </authorList>
    </citation>
    <scope>NUCLEOTIDE SEQUENCE</scope>
</reference>
<gene>
    <name evidence="1" type="ORF">SDC9_67773</name>
</gene>
<protein>
    <submittedName>
        <fullName evidence="1">Uncharacterized protein</fullName>
    </submittedName>
</protein>
<name>A0A644XYZ4_9ZZZZ</name>
<dbReference type="EMBL" id="VSSQ01003569">
    <property type="protein sequence ID" value="MPM21329.1"/>
    <property type="molecule type" value="Genomic_DNA"/>
</dbReference>
<accession>A0A644XYZ4</accession>
<comment type="caution">
    <text evidence="1">The sequence shown here is derived from an EMBL/GenBank/DDBJ whole genome shotgun (WGS) entry which is preliminary data.</text>
</comment>